<sequence>MMLPVQAAWLTARRLMFLARQRGTRGMLASDLLSTLYLFVNPGFEYLKP</sequence>
<proteinExistence type="predicted"/>
<reference evidence="1 2" key="1">
    <citation type="submission" date="2018-06" db="EMBL/GenBank/DDBJ databases">
        <authorList>
            <consortium name="Pathogen Informatics"/>
            <person name="Doyle S."/>
        </authorList>
    </citation>
    <scope>NUCLEOTIDE SEQUENCE [LARGE SCALE GENOMIC DNA]</scope>
    <source>
        <strain evidence="1 2">NCTC12120</strain>
    </source>
</reference>
<accession>A0A2X2V725</accession>
<dbReference type="Proteomes" id="UP000251197">
    <property type="component" value="Unassembled WGS sequence"/>
</dbReference>
<organism evidence="1 2">
    <name type="scientific">Cedecea neteri</name>
    <dbReference type="NCBI Taxonomy" id="158822"/>
    <lineage>
        <taxon>Bacteria</taxon>
        <taxon>Pseudomonadati</taxon>
        <taxon>Pseudomonadota</taxon>
        <taxon>Gammaproteobacteria</taxon>
        <taxon>Enterobacterales</taxon>
        <taxon>Enterobacteriaceae</taxon>
        <taxon>Cedecea</taxon>
    </lineage>
</organism>
<dbReference type="AlphaFoldDB" id="A0A2X2V725"/>
<evidence type="ECO:0000313" key="1">
    <source>
        <dbReference type="EMBL" id="SQA97780.1"/>
    </source>
</evidence>
<evidence type="ECO:0000313" key="2">
    <source>
        <dbReference type="Proteomes" id="UP000251197"/>
    </source>
</evidence>
<gene>
    <name evidence="1" type="ORF">NCTC12120_01622</name>
</gene>
<name>A0A2X2V725_9ENTR</name>
<dbReference type="EMBL" id="UAVU01000003">
    <property type="protein sequence ID" value="SQA97780.1"/>
    <property type="molecule type" value="Genomic_DNA"/>
</dbReference>
<protein>
    <submittedName>
        <fullName evidence="1">Uncharacterized protein</fullName>
    </submittedName>
</protein>